<evidence type="ECO:0000256" key="1">
    <source>
        <dbReference type="ARBA" id="ARBA00004479"/>
    </source>
</evidence>
<comment type="subcellular location">
    <subcellularLocation>
        <location evidence="1">Membrane</location>
        <topology evidence="1">Single-pass type I membrane protein</topology>
    </subcellularLocation>
</comment>
<keyword evidence="12" id="KW-1185">Reference proteome</keyword>
<dbReference type="PANTHER" id="PTHR11494">
    <property type="entry name" value="CYTOTOXIC T-LYMPHOCYTE PROTEIN"/>
    <property type="match status" value="1"/>
</dbReference>
<keyword evidence="8" id="KW-0393">Immunoglobulin domain</keyword>
<evidence type="ECO:0000256" key="7">
    <source>
        <dbReference type="ARBA" id="ARBA00023180"/>
    </source>
</evidence>
<protein>
    <submittedName>
        <fullName evidence="11">Uncharacterized protein</fullName>
    </submittedName>
</protein>
<feature type="transmembrane region" description="Helical" evidence="9">
    <location>
        <begin position="73"/>
        <end position="95"/>
    </location>
</feature>
<evidence type="ECO:0000256" key="9">
    <source>
        <dbReference type="SAM" id="Phobius"/>
    </source>
</evidence>
<dbReference type="Gene3D" id="2.60.40.10">
    <property type="entry name" value="Immunoglobulins"/>
    <property type="match status" value="1"/>
</dbReference>
<evidence type="ECO:0000256" key="4">
    <source>
        <dbReference type="ARBA" id="ARBA00022989"/>
    </source>
</evidence>
<evidence type="ECO:0000256" key="8">
    <source>
        <dbReference type="ARBA" id="ARBA00023319"/>
    </source>
</evidence>
<keyword evidence="6" id="KW-1015">Disulfide bond</keyword>
<evidence type="ECO:0000313" key="12">
    <source>
        <dbReference type="Proteomes" id="UP001181693"/>
    </source>
</evidence>
<gene>
    <name evidence="11" type="ORF">GDO54_015825</name>
</gene>
<dbReference type="InterPro" id="IPR013783">
    <property type="entry name" value="Ig-like_fold"/>
</dbReference>
<evidence type="ECO:0000256" key="5">
    <source>
        <dbReference type="ARBA" id="ARBA00023136"/>
    </source>
</evidence>
<keyword evidence="7" id="KW-0325">Glycoprotein</keyword>
<comment type="caution">
    <text evidence="11">The sequence shown here is derived from an EMBL/GenBank/DDBJ whole genome shotgun (WGS) entry which is preliminary data.</text>
</comment>
<dbReference type="PANTHER" id="PTHR11494:SF8">
    <property type="entry name" value="CYTOTOXIC T-LYMPHOCYTE PROTEIN 4"/>
    <property type="match status" value="1"/>
</dbReference>
<feature type="chain" id="PRO_5043360113" evidence="10">
    <location>
        <begin position="18"/>
        <end position="125"/>
    </location>
</feature>
<evidence type="ECO:0000256" key="6">
    <source>
        <dbReference type="ARBA" id="ARBA00023157"/>
    </source>
</evidence>
<dbReference type="SUPFAM" id="SSF48726">
    <property type="entry name" value="Immunoglobulin"/>
    <property type="match status" value="1"/>
</dbReference>
<dbReference type="AlphaFoldDB" id="A0AAV3A064"/>
<reference evidence="11" key="1">
    <citation type="thesis" date="2020" institute="ProQuest LLC" country="789 East Eisenhower Parkway, Ann Arbor, MI, USA">
        <title>Comparative Genomics and Chromosome Evolution.</title>
        <authorList>
            <person name="Mudd A.B."/>
        </authorList>
    </citation>
    <scope>NUCLEOTIDE SEQUENCE</scope>
    <source>
        <strain evidence="11">1538</strain>
        <tissue evidence="11">Blood</tissue>
    </source>
</reference>
<dbReference type="InterPro" id="IPR036179">
    <property type="entry name" value="Ig-like_dom_sf"/>
</dbReference>
<name>A0AAV3A064_PYXAD</name>
<accession>A0AAV3A064</accession>
<evidence type="ECO:0000256" key="2">
    <source>
        <dbReference type="ARBA" id="ARBA00022692"/>
    </source>
</evidence>
<dbReference type="GO" id="GO:0009897">
    <property type="term" value="C:external side of plasma membrane"/>
    <property type="evidence" value="ECO:0007669"/>
    <property type="project" value="TreeGrafter"/>
</dbReference>
<keyword evidence="4 9" id="KW-1133">Transmembrane helix</keyword>
<sequence length="125" mass="14440">MLLPVFIGISWLHIITSEGLTVDDTGLYSCKLEVMYPPPYRSTEGSATFLYVPDLTSQCAQSVEPVESKPYDLAFLITFLVMLVYSLLVTCVLIFKRRKRRWDTSLYGHVLQSNCKNYHPYYIQM</sequence>
<dbReference type="GO" id="GO:0050852">
    <property type="term" value="P:T cell receptor signaling pathway"/>
    <property type="evidence" value="ECO:0007669"/>
    <property type="project" value="TreeGrafter"/>
</dbReference>
<dbReference type="InterPro" id="IPR040216">
    <property type="entry name" value="CTLA4/CD28"/>
</dbReference>
<evidence type="ECO:0000256" key="10">
    <source>
        <dbReference type="SAM" id="SignalP"/>
    </source>
</evidence>
<proteinExistence type="predicted"/>
<keyword evidence="2 9" id="KW-0812">Transmembrane</keyword>
<evidence type="ECO:0000256" key="3">
    <source>
        <dbReference type="ARBA" id="ARBA00022729"/>
    </source>
</evidence>
<feature type="signal peptide" evidence="10">
    <location>
        <begin position="1"/>
        <end position="17"/>
    </location>
</feature>
<dbReference type="GO" id="GO:0042129">
    <property type="term" value="P:regulation of T cell proliferation"/>
    <property type="evidence" value="ECO:0007669"/>
    <property type="project" value="InterPro"/>
</dbReference>
<dbReference type="EMBL" id="DYDO01000008">
    <property type="protein sequence ID" value="DBA20094.1"/>
    <property type="molecule type" value="Genomic_DNA"/>
</dbReference>
<keyword evidence="3 10" id="KW-0732">Signal</keyword>
<dbReference type="Proteomes" id="UP001181693">
    <property type="component" value="Unassembled WGS sequence"/>
</dbReference>
<evidence type="ECO:0000313" key="11">
    <source>
        <dbReference type="EMBL" id="DBA20094.1"/>
    </source>
</evidence>
<organism evidence="11 12">
    <name type="scientific">Pyxicephalus adspersus</name>
    <name type="common">African bullfrog</name>
    <dbReference type="NCBI Taxonomy" id="30357"/>
    <lineage>
        <taxon>Eukaryota</taxon>
        <taxon>Metazoa</taxon>
        <taxon>Chordata</taxon>
        <taxon>Craniata</taxon>
        <taxon>Vertebrata</taxon>
        <taxon>Euteleostomi</taxon>
        <taxon>Amphibia</taxon>
        <taxon>Batrachia</taxon>
        <taxon>Anura</taxon>
        <taxon>Neobatrachia</taxon>
        <taxon>Ranoidea</taxon>
        <taxon>Pyxicephalidae</taxon>
        <taxon>Pyxicephalinae</taxon>
        <taxon>Pyxicephalus</taxon>
    </lineage>
</organism>
<keyword evidence="5 9" id="KW-0472">Membrane</keyword>